<evidence type="ECO:0000259" key="1">
    <source>
        <dbReference type="Pfam" id="PF13640"/>
    </source>
</evidence>
<dbReference type="EMBL" id="CP117812">
    <property type="protein sequence ID" value="WDE98826.1"/>
    <property type="molecule type" value="Genomic_DNA"/>
</dbReference>
<accession>A0ABY7VX44</accession>
<organism evidence="2 3">
    <name type="scientific">Lentisphaera profundi</name>
    <dbReference type="NCBI Taxonomy" id="1658616"/>
    <lineage>
        <taxon>Bacteria</taxon>
        <taxon>Pseudomonadati</taxon>
        <taxon>Lentisphaerota</taxon>
        <taxon>Lentisphaeria</taxon>
        <taxon>Lentisphaerales</taxon>
        <taxon>Lentisphaeraceae</taxon>
        <taxon>Lentisphaera</taxon>
    </lineage>
</organism>
<reference evidence="2 3" key="1">
    <citation type="submission" date="2023-02" db="EMBL/GenBank/DDBJ databases">
        <title>Genome sequence of Lentisphaera profundi SAORIC-696.</title>
        <authorList>
            <person name="Kim e."/>
            <person name="Cho J.-C."/>
            <person name="Choi A."/>
            <person name="Kang I."/>
        </authorList>
    </citation>
    <scope>NUCLEOTIDE SEQUENCE [LARGE SCALE GENOMIC DNA]</scope>
    <source>
        <strain evidence="2 3">SAORIC-696</strain>
    </source>
</reference>
<feature type="domain" description="Prolyl 4-hydroxylase alpha subunit Fe(2+) 2OG dioxygenase" evidence="1">
    <location>
        <begin position="51"/>
        <end position="156"/>
    </location>
</feature>
<evidence type="ECO:0000313" key="3">
    <source>
        <dbReference type="Proteomes" id="UP001214250"/>
    </source>
</evidence>
<evidence type="ECO:0000313" key="2">
    <source>
        <dbReference type="EMBL" id="WDE98826.1"/>
    </source>
</evidence>
<protein>
    <submittedName>
        <fullName evidence="2">2OG-Fe(II) oxygenase</fullName>
    </submittedName>
</protein>
<dbReference type="Proteomes" id="UP001214250">
    <property type="component" value="Chromosome 2"/>
</dbReference>
<proteinExistence type="predicted"/>
<dbReference type="Pfam" id="PF13640">
    <property type="entry name" value="2OG-FeII_Oxy_3"/>
    <property type="match status" value="1"/>
</dbReference>
<dbReference type="InterPro" id="IPR044862">
    <property type="entry name" value="Pro_4_hyd_alph_FE2OG_OXY"/>
</dbReference>
<sequence length="159" mass="18006">MDKGVRDSECLYGKSLGGIKEVFLEKICDSYESVENFFGSKASSLSPKEIELNVYHKGVGFKRHTDKGKAEGDIGSREITYLYYFYNEPKAFEGGDLVLFDTNRKTGACGDEFTRIAIKNNMLLFFPSDCWNQVTQLKSEGADFYSGRFTLNGWMHSKP</sequence>
<dbReference type="RefSeq" id="WP_274153695.1">
    <property type="nucleotide sequence ID" value="NZ_CP117812.1"/>
</dbReference>
<dbReference type="Gene3D" id="2.60.120.620">
    <property type="entry name" value="q2cbj1_9rhob like domain"/>
    <property type="match status" value="1"/>
</dbReference>
<gene>
    <name evidence="2" type="ORF">PQO03_13380</name>
</gene>
<name>A0ABY7VX44_9BACT</name>
<keyword evidence="3" id="KW-1185">Reference proteome</keyword>